<dbReference type="AlphaFoldDB" id="A0A6A5YRW8"/>
<dbReference type="OrthoDB" id="3790934at2759"/>
<dbReference type="SUPFAM" id="SSF51197">
    <property type="entry name" value="Clavaminate synthase-like"/>
    <property type="match status" value="1"/>
</dbReference>
<organism evidence="3 4">
    <name type="scientific">Lophiotrema nucula</name>
    <dbReference type="NCBI Taxonomy" id="690887"/>
    <lineage>
        <taxon>Eukaryota</taxon>
        <taxon>Fungi</taxon>
        <taxon>Dikarya</taxon>
        <taxon>Ascomycota</taxon>
        <taxon>Pezizomycotina</taxon>
        <taxon>Dothideomycetes</taxon>
        <taxon>Pleosporomycetidae</taxon>
        <taxon>Pleosporales</taxon>
        <taxon>Lophiotremataceae</taxon>
        <taxon>Lophiotrema</taxon>
    </lineage>
</organism>
<dbReference type="SUPFAM" id="SSF118359">
    <property type="entry name" value="Expressed protein At2g23090/F21P24.15"/>
    <property type="match status" value="1"/>
</dbReference>
<proteinExistence type="predicted"/>
<gene>
    <name evidence="3" type="ORF">BDV96DRAFT_604353</name>
</gene>
<feature type="compositionally biased region" description="Low complexity" evidence="1">
    <location>
        <begin position="143"/>
        <end position="153"/>
    </location>
</feature>
<sequence>MAQNGYHSNKLAATTPDTQDIINTLPIDSIWVDVKMILEEGSIRPIDPSTTPPEDLQELFGPHEWDQPHLVEGDTDLDGREIAELVFTDLLTTSVSRQAVSFSLHPKSGDTSTDSRIAARLLTNAISPLTNTSSNSHDDSAIDIDTSSSTDINSPPPGPKELSTEGKALWSIISPSVSSAYKKPPKVPTEEHPDYLWEAVVNTNIIPANGMADLHHDAGCVFNTLIEGQKLWIVYPPSSHNHTVLRSIYTQNYDPKHTVIFREFKKFENGIVFLQHKGETIWLPPYCPHAVFTIHDSVLTGGQWHGKRKFPQRLRYAILDLELNRDSTYLNYWADELDKLIHSLEQVLATPNPALHKEFLVAWDTILANGDFDALLLGEQVKKKTKGKGGGKNDRKEQFKKAWIAGTKDWFQCPVCDVRWEKGSKRKWFQSHFEEKHWLKEKGSKSRRDEA</sequence>
<reference evidence="3" key="1">
    <citation type="journal article" date="2020" name="Stud. Mycol.">
        <title>101 Dothideomycetes genomes: a test case for predicting lifestyles and emergence of pathogens.</title>
        <authorList>
            <person name="Haridas S."/>
            <person name="Albert R."/>
            <person name="Binder M."/>
            <person name="Bloem J."/>
            <person name="Labutti K."/>
            <person name="Salamov A."/>
            <person name="Andreopoulos B."/>
            <person name="Baker S."/>
            <person name="Barry K."/>
            <person name="Bills G."/>
            <person name="Bluhm B."/>
            <person name="Cannon C."/>
            <person name="Castanera R."/>
            <person name="Culley D."/>
            <person name="Daum C."/>
            <person name="Ezra D."/>
            <person name="Gonzalez J."/>
            <person name="Henrissat B."/>
            <person name="Kuo A."/>
            <person name="Liang C."/>
            <person name="Lipzen A."/>
            <person name="Lutzoni F."/>
            <person name="Magnuson J."/>
            <person name="Mondo S."/>
            <person name="Nolan M."/>
            <person name="Ohm R."/>
            <person name="Pangilinan J."/>
            <person name="Park H.-J."/>
            <person name="Ramirez L."/>
            <person name="Alfaro M."/>
            <person name="Sun H."/>
            <person name="Tritt A."/>
            <person name="Yoshinaga Y."/>
            <person name="Zwiers L.-H."/>
            <person name="Turgeon B."/>
            <person name="Goodwin S."/>
            <person name="Spatafora J."/>
            <person name="Crous P."/>
            <person name="Grigoriev I."/>
        </authorList>
    </citation>
    <scope>NUCLEOTIDE SEQUENCE</scope>
    <source>
        <strain evidence="3">CBS 627.86</strain>
    </source>
</reference>
<evidence type="ECO:0000256" key="1">
    <source>
        <dbReference type="SAM" id="MobiDB-lite"/>
    </source>
</evidence>
<evidence type="ECO:0000259" key="2">
    <source>
        <dbReference type="PROSITE" id="PS51184"/>
    </source>
</evidence>
<dbReference type="PROSITE" id="PS51184">
    <property type="entry name" value="JMJC"/>
    <property type="match status" value="1"/>
</dbReference>
<protein>
    <recommendedName>
        <fullName evidence="2">JmjC domain-containing protein</fullName>
    </recommendedName>
</protein>
<dbReference type="Proteomes" id="UP000799770">
    <property type="component" value="Unassembled WGS sequence"/>
</dbReference>
<dbReference type="EMBL" id="ML977340">
    <property type="protein sequence ID" value="KAF2109862.1"/>
    <property type="molecule type" value="Genomic_DNA"/>
</dbReference>
<evidence type="ECO:0000313" key="3">
    <source>
        <dbReference type="EMBL" id="KAF2109862.1"/>
    </source>
</evidence>
<dbReference type="InterPro" id="IPR003347">
    <property type="entry name" value="JmjC_dom"/>
</dbReference>
<dbReference type="Gene3D" id="2.60.120.650">
    <property type="entry name" value="Cupin"/>
    <property type="match status" value="1"/>
</dbReference>
<dbReference type="InterPro" id="IPR050910">
    <property type="entry name" value="JMJD6_ArgDemeth/LysHydrox"/>
</dbReference>
<accession>A0A6A5YRW8</accession>
<feature type="region of interest" description="Disordered" evidence="1">
    <location>
        <begin position="128"/>
        <end position="164"/>
    </location>
</feature>
<dbReference type="Pfam" id="PF02373">
    <property type="entry name" value="JmjC"/>
    <property type="match status" value="1"/>
</dbReference>
<feature type="domain" description="JmjC" evidence="2">
    <location>
        <begin position="173"/>
        <end position="321"/>
    </location>
</feature>
<name>A0A6A5YRW8_9PLEO</name>
<keyword evidence="4" id="KW-1185">Reference proteome</keyword>
<dbReference type="PANTHER" id="PTHR12480">
    <property type="entry name" value="ARGININE DEMETHYLASE AND LYSYL-HYDROXYLASE JMJD"/>
    <property type="match status" value="1"/>
</dbReference>
<evidence type="ECO:0000313" key="4">
    <source>
        <dbReference type="Proteomes" id="UP000799770"/>
    </source>
</evidence>